<evidence type="ECO:0000313" key="6">
    <source>
        <dbReference type="EMBL" id="VDN46604.1"/>
    </source>
</evidence>
<protein>
    <submittedName>
        <fullName evidence="6">Aspartate carbamoyltransferase regulatory chain</fullName>
    </submittedName>
</protein>
<dbReference type="EMBL" id="LR130778">
    <property type="protein sequence ID" value="VDN46604.1"/>
    <property type="molecule type" value="Genomic_DNA"/>
</dbReference>
<dbReference type="InterPro" id="IPR002801">
    <property type="entry name" value="Asp_carbamoylTrfase_reg"/>
</dbReference>
<dbReference type="SUPFAM" id="SSF57825">
    <property type="entry name" value="Aspartate carbamoyltransferase, Regulatory-chain, C-terminal domain"/>
    <property type="match status" value="1"/>
</dbReference>
<dbReference type="GO" id="GO:0046872">
    <property type="term" value="F:metal ion binding"/>
    <property type="evidence" value="ECO:0007669"/>
    <property type="project" value="UniProtKB-KW"/>
</dbReference>
<dbReference type="RefSeq" id="WP_125136085.1">
    <property type="nucleotide sequence ID" value="NZ_LR130778.1"/>
</dbReference>
<dbReference type="Gene3D" id="2.30.30.20">
    <property type="entry name" value="Aspartate carbamoyltransferase regulatory subunit, C-terminal domain"/>
    <property type="match status" value="1"/>
</dbReference>
<dbReference type="GO" id="GO:0016740">
    <property type="term" value="F:transferase activity"/>
    <property type="evidence" value="ECO:0007669"/>
    <property type="project" value="UniProtKB-KW"/>
</dbReference>
<dbReference type="OrthoDB" id="5599321at2"/>
<dbReference type="PANTHER" id="PTHR35805:SF1">
    <property type="entry name" value="ASPARTATE CARBAMOYLTRANSFERASE REGULATORY CHAIN"/>
    <property type="match status" value="1"/>
</dbReference>
<keyword evidence="3" id="KW-0665">Pyrimidine biosynthesis</keyword>
<dbReference type="GO" id="GO:0006207">
    <property type="term" value="P:'de novo' pyrimidine nucleobase biosynthetic process"/>
    <property type="evidence" value="ECO:0007669"/>
    <property type="project" value="InterPro"/>
</dbReference>
<name>A0A3P7NTT9_9FIRM</name>
<evidence type="ECO:0000256" key="3">
    <source>
        <dbReference type="ARBA" id="ARBA00022975"/>
    </source>
</evidence>
<evidence type="ECO:0000256" key="1">
    <source>
        <dbReference type="ARBA" id="ARBA00022723"/>
    </source>
</evidence>
<dbReference type="InterPro" id="IPR020542">
    <property type="entry name" value="Asp_carbamoyltrfase_reg_C"/>
</dbReference>
<dbReference type="KEGG" id="cbar:PATL70BA_0736"/>
<dbReference type="InterPro" id="IPR036792">
    <property type="entry name" value="Asp_carbatrfase_reg_C_sf"/>
</dbReference>
<dbReference type="AlphaFoldDB" id="A0A3P7NTT9"/>
<evidence type="ECO:0000256" key="2">
    <source>
        <dbReference type="ARBA" id="ARBA00022833"/>
    </source>
</evidence>
<keyword evidence="1" id="KW-0479">Metal-binding</keyword>
<evidence type="ECO:0000313" key="7">
    <source>
        <dbReference type="Proteomes" id="UP000279029"/>
    </source>
</evidence>
<keyword evidence="6" id="KW-0808">Transferase</keyword>
<gene>
    <name evidence="6" type="primary">pyrI</name>
    <name evidence="6" type="ORF">PATL70BA_0736</name>
</gene>
<dbReference type="Pfam" id="PF02748">
    <property type="entry name" value="PyrI_C"/>
    <property type="match status" value="1"/>
</dbReference>
<evidence type="ECO:0000259" key="5">
    <source>
        <dbReference type="Pfam" id="PF02748"/>
    </source>
</evidence>
<dbReference type="GO" id="GO:0006221">
    <property type="term" value="P:pyrimidine nucleotide biosynthetic process"/>
    <property type="evidence" value="ECO:0007669"/>
    <property type="project" value="UniProtKB-KW"/>
</dbReference>
<dbReference type="SUPFAM" id="SSF54893">
    <property type="entry name" value="Aspartate carbamoyltransferase, Regulatory-chain, N-terminal domain"/>
    <property type="match status" value="1"/>
</dbReference>
<dbReference type="Proteomes" id="UP000279029">
    <property type="component" value="Chromosome"/>
</dbReference>
<dbReference type="InterPro" id="IPR020545">
    <property type="entry name" value="Asp_carbamoyltransf_reg_N"/>
</dbReference>
<proteinExistence type="predicted"/>
<dbReference type="Pfam" id="PF01948">
    <property type="entry name" value="PyrI"/>
    <property type="match status" value="1"/>
</dbReference>
<organism evidence="6 7">
    <name type="scientific">Petrocella atlantisensis</name>
    <dbReference type="NCBI Taxonomy" id="2173034"/>
    <lineage>
        <taxon>Bacteria</taxon>
        <taxon>Bacillati</taxon>
        <taxon>Bacillota</taxon>
        <taxon>Clostridia</taxon>
        <taxon>Lachnospirales</taxon>
        <taxon>Vallitaleaceae</taxon>
        <taxon>Petrocella</taxon>
    </lineage>
</organism>
<dbReference type="GO" id="GO:0009347">
    <property type="term" value="C:aspartate carbamoyltransferase complex"/>
    <property type="evidence" value="ECO:0007669"/>
    <property type="project" value="InterPro"/>
</dbReference>
<evidence type="ECO:0000259" key="4">
    <source>
        <dbReference type="Pfam" id="PF01948"/>
    </source>
</evidence>
<accession>A0A3P7NTT9</accession>
<keyword evidence="2" id="KW-0862">Zinc</keyword>
<feature type="domain" description="Aspartate carbamoyltransferase regulatory subunit C-terminal" evidence="5">
    <location>
        <begin position="96"/>
        <end position="137"/>
    </location>
</feature>
<reference evidence="6 7" key="1">
    <citation type="submission" date="2018-09" db="EMBL/GenBank/DDBJ databases">
        <authorList>
            <person name="Postec A."/>
        </authorList>
    </citation>
    <scope>NUCLEOTIDE SEQUENCE [LARGE SCALE GENOMIC DNA]</scope>
    <source>
        <strain evidence="6">70B-A</strain>
    </source>
</reference>
<dbReference type="Gene3D" id="3.30.70.140">
    <property type="entry name" value="Aspartate carbamoyltransferase regulatory subunit, N-terminal domain"/>
    <property type="match status" value="1"/>
</dbReference>
<sequence>MLEITGIHRGIVIDHIKAGLGYKIFKELKLQDVAYPTALIRNVHSNKLGKKDLIKIDNVIDLNLNVLGLIDPNLTITIIENGQVIEKKQIKLPETVVGILSCKNPRCITTTEHNIDTTFHLVNPQTKEYRCEFCNTRAKL</sequence>
<dbReference type="InterPro" id="IPR036793">
    <property type="entry name" value="Asp_carbatrfase_reg_N_sf"/>
</dbReference>
<dbReference type="PANTHER" id="PTHR35805">
    <property type="entry name" value="ASPARTATE CARBAMOYLTRANSFERASE REGULATORY CHAIN"/>
    <property type="match status" value="1"/>
</dbReference>
<keyword evidence="7" id="KW-1185">Reference proteome</keyword>
<dbReference type="NCBIfam" id="NF002063">
    <property type="entry name" value="PRK00893.1-3"/>
    <property type="match status" value="1"/>
</dbReference>
<feature type="domain" description="Aspartate carbamoyltransferase regulatory subunit N-terminal" evidence="4">
    <location>
        <begin position="2"/>
        <end position="90"/>
    </location>
</feature>